<proteinExistence type="predicted"/>
<accession>A0A229SQQ1</accession>
<reference evidence="3" key="1">
    <citation type="submission" date="2017-07" db="EMBL/GenBank/DDBJ databases">
        <title>Comparative genome mining reveals phylogenetic distribution patterns of secondary metabolites in Amycolatopsis.</title>
        <authorList>
            <person name="Adamek M."/>
            <person name="Alanjary M."/>
            <person name="Sales-Ortells H."/>
            <person name="Goodfellow M."/>
            <person name="Bull A.T."/>
            <person name="Kalinowski J."/>
            <person name="Ziemert N."/>
        </authorList>
    </citation>
    <scope>NUCLEOTIDE SEQUENCE [LARGE SCALE GENOMIC DNA]</scope>
    <source>
        <strain evidence="3">H5</strain>
    </source>
</reference>
<sequence>MVTVLMQRHDLDPVQAFRMLVDASQHSNTKPHEVAVWLVEHRRDL</sequence>
<dbReference type="InterPro" id="IPR005561">
    <property type="entry name" value="ANTAR"/>
</dbReference>
<name>A0A229SQQ1_9PSEU</name>
<dbReference type="OrthoDB" id="4629915at2"/>
<evidence type="ECO:0000313" key="3">
    <source>
        <dbReference type="Proteomes" id="UP000215199"/>
    </source>
</evidence>
<feature type="domain" description="ANTAR" evidence="1">
    <location>
        <begin position="4"/>
        <end position="39"/>
    </location>
</feature>
<dbReference type="GO" id="GO:0003723">
    <property type="term" value="F:RNA binding"/>
    <property type="evidence" value="ECO:0007669"/>
    <property type="project" value="InterPro"/>
</dbReference>
<evidence type="ECO:0000259" key="1">
    <source>
        <dbReference type="Pfam" id="PF03861"/>
    </source>
</evidence>
<dbReference type="Proteomes" id="UP000215199">
    <property type="component" value="Unassembled WGS sequence"/>
</dbReference>
<organism evidence="2 3">
    <name type="scientific">Amycolatopsis vastitatis</name>
    <dbReference type="NCBI Taxonomy" id="1905142"/>
    <lineage>
        <taxon>Bacteria</taxon>
        <taxon>Bacillati</taxon>
        <taxon>Actinomycetota</taxon>
        <taxon>Actinomycetes</taxon>
        <taxon>Pseudonocardiales</taxon>
        <taxon>Pseudonocardiaceae</taxon>
        <taxon>Amycolatopsis</taxon>
    </lineage>
</organism>
<comment type="caution">
    <text evidence="2">The sequence shown here is derived from an EMBL/GenBank/DDBJ whole genome shotgun (WGS) entry which is preliminary data.</text>
</comment>
<dbReference type="RefSeq" id="WP_093952737.1">
    <property type="nucleotide sequence ID" value="NZ_NMUL01000049.1"/>
</dbReference>
<dbReference type="Pfam" id="PF03861">
    <property type="entry name" value="ANTAR"/>
    <property type="match status" value="1"/>
</dbReference>
<dbReference type="InterPro" id="IPR036388">
    <property type="entry name" value="WH-like_DNA-bd_sf"/>
</dbReference>
<dbReference type="AlphaFoldDB" id="A0A229SQQ1"/>
<gene>
    <name evidence="2" type="ORF">CF165_39720</name>
</gene>
<protein>
    <recommendedName>
        <fullName evidence="1">ANTAR domain-containing protein</fullName>
    </recommendedName>
</protein>
<evidence type="ECO:0000313" key="2">
    <source>
        <dbReference type="EMBL" id="OXM61178.1"/>
    </source>
</evidence>
<dbReference type="Gene3D" id="1.10.10.10">
    <property type="entry name" value="Winged helix-like DNA-binding domain superfamily/Winged helix DNA-binding domain"/>
    <property type="match status" value="1"/>
</dbReference>
<keyword evidence="3" id="KW-1185">Reference proteome</keyword>
<dbReference type="EMBL" id="NMUL01000049">
    <property type="protein sequence ID" value="OXM61178.1"/>
    <property type="molecule type" value="Genomic_DNA"/>
</dbReference>